<feature type="compositionally biased region" description="Polar residues" evidence="1">
    <location>
        <begin position="45"/>
        <end position="63"/>
    </location>
</feature>
<dbReference type="EMBL" id="BEYU01000012">
    <property type="protein sequence ID" value="GBG25277.1"/>
    <property type="molecule type" value="Genomic_DNA"/>
</dbReference>
<name>A0A2R5G2M6_9STRA</name>
<evidence type="ECO:0000256" key="1">
    <source>
        <dbReference type="SAM" id="MobiDB-lite"/>
    </source>
</evidence>
<protein>
    <submittedName>
        <fullName evidence="3">SEC14-like protein 2</fullName>
    </submittedName>
</protein>
<dbReference type="GO" id="GO:0008526">
    <property type="term" value="F:phosphatidylinositol transfer activity"/>
    <property type="evidence" value="ECO:0007669"/>
    <property type="project" value="TreeGrafter"/>
</dbReference>
<gene>
    <name evidence="3" type="ORF">FCC1311_091581</name>
</gene>
<feature type="region of interest" description="Disordered" evidence="1">
    <location>
        <begin position="41"/>
        <end position="86"/>
    </location>
</feature>
<evidence type="ECO:0000259" key="2">
    <source>
        <dbReference type="PROSITE" id="PS50191"/>
    </source>
</evidence>
<dbReference type="PANTHER" id="PTHR45824:SF29">
    <property type="entry name" value="GH16843P"/>
    <property type="match status" value="1"/>
</dbReference>
<organism evidence="3 4">
    <name type="scientific">Hondaea fermentalgiana</name>
    <dbReference type="NCBI Taxonomy" id="2315210"/>
    <lineage>
        <taxon>Eukaryota</taxon>
        <taxon>Sar</taxon>
        <taxon>Stramenopiles</taxon>
        <taxon>Bigyra</taxon>
        <taxon>Labyrinthulomycetes</taxon>
        <taxon>Thraustochytrida</taxon>
        <taxon>Thraustochytriidae</taxon>
        <taxon>Hondaea</taxon>
    </lineage>
</organism>
<dbReference type="PRINTS" id="PR00180">
    <property type="entry name" value="CRETINALDHBP"/>
</dbReference>
<dbReference type="InterPro" id="IPR052578">
    <property type="entry name" value="PI_Transfer_CRAL-TRIO"/>
</dbReference>
<dbReference type="CDD" id="cd00170">
    <property type="entry name" value="SEC14"/>
    <property type="match status" value="1"/>
</dbReference>
<dbReference type="InParanoid" id="A0A2R5G2M6"/>
<dbReference type="Gene3D" id="3.40.525.10">
    <property type="entry name" value="CRAL-TRIO lipid binding domain"/>
    <property type="match status" value="1"/>
</dbReference>
<dbReference type="SUPFAM" id="SSF46938">
    <property type="entry name" value="CRAL/TRIO N-terminal domain"/>
    <property type="match status" value="1"/>
</dbReference>
<dbReference type="AlphaFoldDB" id="A0A2R5G2M6"/>
<accession>A0A2R5G2M6</accession>
<evidence type="ECO:0000313" key="3">
    <source>
        <dbReference type="EMBL" id="GBG25277.1"/>
    </source>
</evidence>
<dbReference type="InterPro" id="IPR036865">
    <property type="entry name" value="CRAL-TRIO_dom_sf"/>
</dbReference>
<proteinExistence type="predicted"/>
<dbReference type="SUPFAM" id="SSF52087">
    <property type="entry name" value="CRAL/TRIO domain"/>
    <property type="match status" value="1"/>
</dbReference>
<dbReference type="SMART" id="SM00516">
    <property type="entry name" value="SEC14"/>
    <property type="match status" value="1"/>
</dbReference>
<sequence>MSSASELWKQVSAFARDLGLDMNKLDLSTLLLLFGIRPDGDPRSTRASYSEQGSHGFANTSSGGRSGNKRETDNEDDGDPEEYDEEELRGILAAQSSIELPSTFDDEDDELDDVYQASASSSKSPSSMRASLVRGIQKRFSKRTFRRTRASPSQSAATNQGNDGAADADGEEDTASDALNAYDEAYLSAMLDSITPKQALAVEMLRTKFIDATCEEIEANKGFFKLNDATFLRFLQSKDYNVRRAADALYKHLDWRDVLAPASLRAHDVRNALATGLVRRAHVTKDGHPIILVDIGNLDVKLFAGEGMELFVRLCAFVFEQSVREMPAGLYENVMVLDAGNFSYRDQAGKTAMEVLKSLISILQNDYPALIKKIYLVNSPSMATIAWNAVRFVLSRDLKSRISFVRRNEQMREIVDPDMLMVSQGGDKTTPFPIHGIDAPVPGEDASTL</sequence>
<dbReference type="Proteomes" id="UP000241890">
    <property type="component" value="Unassembled WGS sequence"/>
</dbReference>
<dbReference type="InterPro" id="IPR001251">
    <property type="entry name" value="CRAL-TRIO_dom"/>
</dbReference>
<comment type="caution">
    <text evidence="3">The sequence shown here is derived from an EMBL/GenBank/DDBJ whole genome shotgun (WGS) entry which is preliminary data.</text>
</comment>
<reference evidence="3 4" key="1">
    <citation type="submission" date="2017-12" db="EMBL/GenBank/DDBJ databases">
        <title>Sequencing, de novo assembly and annotation of complete genome of a new Thraustochytrid species, strain FCC1311.</title>
        <authorList>
            <person name="Sedici K."/>
            <person name="Godart F."/>
            <person name="Aiese Cigliano R."/>
            <person name="Sanseverino W."/>
            <person name="Barakat M."/>
            <person name="Ortet P."/>
            <person name="Marechal E."/>
            <person name="Cagnac O."/>
            <person name="Amato A."/>
        </authorList>
    </citation>
    <scope>NUCLEOTIDE SEQUENCE [LARGE SCALE GENOMIC DNA]</scope>
</reference>
<dbReference type="OrthoDB" id="200168at2759"/>
<dbReference type="PANTHER" id="PTHR45824">
    <property type="entry name" value="GH16843P"/>
    <property type="match status" value="1"/>
</dbReference>
<dbReference type="Pfam" id="PF00650">
    <property type="entry name" value="CRAL_TRIO"/>
    <property type="match status" value="1"/>
</dbReference>
<feature type="compositionally biased region" description="Acidic residues" evidence="1">
    <location>
        <begin position="73"/>
        <end position="86"/>
    </location>
</feature>
<evidence type="ECO:0000313" key="4">
    <source>
        <dbReference type="Proteomes" id="UP000241890"/>
    </source>
</evidence>
<keyword evidence="4" id="KW-1185">Reference proteome</keyword>
<dbReference type="PROSITE" id="PS50191">
    <property type="entry name" value="CRAL_TRIO"/>
    <property type="match status" value="1"/>
</dbReference>
<feature type="region of interest" description="Disordered" evidence="1">
    <location>
        <begin position="142"/>
        <end position="174"/>
    </location>
</feature>
<feature type="domain" description="CRAL-TRIO" evidence="2">
    <location>
        <begin position="265"/>
        <end position="432"/>
    </location>
</feature>
<feature type="compositionally biased region" description="Low complexity" evidence="1">
    <location>
        <begin position="156"/>
        <end position="165"/>
    </location>
</feature>
<dbReference type="InterPro" id="IPR036273">
    <property type="entry name" value="CRAL/TRIO_N_dom_sf"/>
</dbReference>